<dbReference type="Gene3D" id="1.10.506.10">
    <property type="entry name" value="GTPase Activation - p120gap, domain 1"/>
    <property type="match status" value="1"/>
</dbReference>
<feature type="chain" id="PRO_5014801553" evidence="2">
    <location>
        <begin position="24"/>
        <end position="187"/>
    </location>
</feature>
<reference evidence="3 4" key="1">
    <citation type="submission" date="2017-11" db="EMBL/GenBank/DDBJ databases">
        <title>De novo assembly and phasing of dikaryotic genomes from two isolates of Puccinia coronata f. sp. avenae, the causal agent of oat crown rust.</title>
        <authorList>
            <person name="Miller M.E."/>
            <person name="Zhang Y."/>
            <person name="Omidvar V."/>
            <person name="Sperschneider J."/>
            <person name="Schwessinger B."/>
            <person name="Raley C."/>
            <person name="Palmer J.M."/>
            <person name="Garnica D."/>
            <person name="Upadhyaya N."/>
            <person name="Rathjen J."/>
            <person name="Taylor J.M."/>
            <person name="Park R.F."/>
            <person name="Dodds P.N."/>
            <person name="Hirsch C.D."/>
            <person name="Kianian S.F."/>
            <person name="Figueroa M."/>
        </authorList>
    </citation>
    <scope>NUCLEOTIDE SEQUENCE [LARGE SCALE GENOMIC DNA]</scope>
    <source>
        <strain evidence="3">12SD80</strain>
    </source>
</reference>
<dbReference type="Proteomes" id="UP000235392">
    <property type="component" value="Unassembled WGS sequence"/>
</dbReference>
<comment type="caution">
    <text evidence="3">The sequence shown here is derived from an EMBL/GenBank/DDBJ whole genome shotgun (WGS) entry which is preliminary data.</text>
</comment>
<dbReference type="InterPro" id="IPR008936">
    <property type="entry name" value="Rho_GTPase_activation_prot"/>
</dbReference>
<feature type="compositionally biased region" description="Low complexity" evidence="1">
    <location>
        <begin position="161"/>
        <end position="175"/>
    </location>
</feature>
<feature type="region of interest" description="Disordered" evidence="1">
    <location>
        <begin position="161"/>
        <end position="187"/>
    </location>
</feature>
<dbReference type="AlphaFoldDB" id="A0A2N5U615"/>
<gene>
    <name evidence="3" type="ORF">PCASD_09530</name>
</gene>
<sequence>MGLSLLSLRICFSSLMHLEIVFSADSVLFDPAALGIQLLTIHHVGASLSQQASSKTSFEGILPTGLTNNLASSALLKQFLNNDDDIELPLNLANITLGKLGPLLELLIGRFSPLAAIKICGYLSTASILFRANTLLTKMLEAYMRIVKRSFLESSIANLSSRLTPPSSSSPFPLIRRQKPSTSTAKS</sequence>
<proteinExistence type="predicted"/>
<organism evidence="3 4">
    <name type="scientific">Puccinia coronata f. sp. avenae</name>
    <dbReference type="NCBI Taxonomy" id="200324"/>
    <lineage>
        <taxon>Eukaryota</taxon>
        <taxon>Fungi</taxon>
        <taxon>Dikarya</taxon>
        <taxon>Basidiomycota</taxon>
        <taxon>Pucciniomycotina</taxon>
        <taxon>Pucciniomycetes</taxon>
        <taxon>Pucciniales</taxon>
        <taxon>Pucciniaceae</taxon>
        <taxon>Puccinia</taxon>
    </lineage>
</organism>
<dbReference type="EMBL" id="PGCI01000225">
    <property type="protein sequence ID" value="PLW33197.1"/>
    <property type="molecule type" value="Genomic_DNA"/>
</dbReference>
<evidence type="ECO:0000313" key="4">
    <source>
        <dbReference type="Proteomes" id="UP000235392"/>
    </source>
</evidence>
<feature type="signal peptide" evidence="2">
    <location>
        <begin position="1"/>
        <end position="23"/>
    </location>
</feature>
<protein>
    <submittedName>
        <fullName evidence="3">Uncharacterized protein</fullName>
    </submittedName>
</protein>
<evidence type="ECO:0000313" key="3">
    <source>
        <dbReference type="EMBL" id="PLW33197.1"/>
    </source>
</evidence>
<name>A0A2N5U615_9BASI</name>
<evidence type="ECO:0000256" key="1">
    <source>
        <dbReference type="SAM" id="MobiDB-lite"/>
    </source>
</evidence>
<accession>A0A2N5U615</accession>
<keyword evidence="2" id="KW-0732">Signal</keyword>
<dbReference type="SUPFAM" id="SSF48350">
    <property type="entry name" value="GTPase activation domain, GAP"/>
    <property type="match status" value="1"/>
</dbReference>
<evidence type="ECO:0000256" key="2">
    <source>
        <dbReference type="SAM" id="SignalP"/>
    </source>
</evidence>